<dbReference type="SUPFAM" id="SSF51735">
    <property type="entry name" value="NAD(P)-binding Rossmann-fold domains"/>
    <property type="match status" value="1"/>
</dbReference>
<evidence type="ECO:0000256" key="1">
    <source>
        <dbReference type="ARBA" id="ARBA00023002"/>
    </source>
</evidence>
<protein>
    <submittedName>
        <fullName evidence="3">NAD-dependent epimerase/dehydratase family protein</fullName>
    </submittedName>
</protein>
<name>A0A5C6LNR2_9BACT</name>
<dbReference type="PANTHER" id="PTHR43157">
    <property type="entry name" value="PHOSPHATIDYLINOSITOL-GLYCAN BIOSYNTHESIS CLASS F PROTEIN-RELATED"/>
    <property type="match status" value="1"/>
</dbReference>
<comment type="caution">
    <text evidence="3">The sequence shown here is derived from an EMBL/GenBank/DDBJ whole genome shotgun (WGS) entry which is preliminary data.</text>
</comment>
<keyword evidence="4" id="KW-1185">Reference proteome</keyword>
<gene>
    <name evidence="3" type="ORF">FEF09_28795</name>
</gene>
<dbReference type="Gene3D" id="3.40.50.720">
    <property type="entry name" value="NAD(P)-binding Rossmann-like Domain"/>
    <property type="match status" value="1"/>
</dbReference>
<organism evidence="3 4">
    <name type="scientific">Chitinophaga pinensis</name>
    <dbReference type="NCBI Taxonomy" id="79329"/>
    <lineage>
        <taxon>Bacteria</taxon>
        <taxon>Pseudomonadati</taxon>
        <taxon>Bacteroidota</taxon>
        <taxon>Chitinophagia</taxon>
        <taxon>Chitinophagales</taxon>
        <taxon>Chitinophagaceae</taxon>
        <taxon>Chitinophaga</taxon>
    </lineage>
</organism>
<evidence type="ECO:0000313" key="4">
    <source>
        <dbReference type="Proteomes" id="UP000318815"/>
    </source>
</evidence>
<dbReference type="GO" id="GO:0016491">
    <property type="term" value="F:oxidoreductase activity"/>
    <property type="evidence" value="ECO:0007669"/>
    <property type="project" value="UniProtKB-KW"/>
</dbReference>
<dbReference type="PANTHER" id="PTHR43157:SF31">
    <property type="entry name" value="PHOSPHATIDYLINOSITOL-GLYCAN BIOSYNTHESIS CLASS F PROTEIN"/>
    <property type="match status" value="1"/>
</dbReference>
<dbReference type="Pfam" id="PF01370">
    <property type="entry name" value="Epimerase"/>
    <property type="match status" value="1"/>
</dbReference>
<dbReference type="Proteomes" id="UP000318815">
    <property type="component" value="Unassembled WGS sequence"/>
</dbReference>
<reference evidence="3 4" key="1">
    <citation type="submission" date="2019-08" db="EMBL/GenBank/DDBJ databases">
        <title>Whole genome sequencing of chitin degrading bacteria Chitinophaga pinensis YS16.</title>
        <authorList>
            <person name="Singh R.P."/>
            <person name="Manchanda G."/>
            <person name="Maurya I.K."/>
            <person name="Joshi N.K."/>
            <person name="Srivastava A.K."/>
        </authorList>
    </citation>
    <scope>NUCLEOTIDE SEQUENCE [LARGE SCALE GENOMIC DNA]</scope>
    <source>
        <strain evidence="3 4">YS-16</strain>
    </source>
</reference>
<evidence type="ECO:0000313" key="3">
    <source>
        <dbReference type="EMBL" id="TWV91487.1"/>
    </source>
</evidence>
<proteinExistence type="predicted"/>
<keyword evidence="1" id="KW-0560">Oxidoreductase</keyword>
<dbReference type="OrthoDB" id="597510at2"/>
<accession>A0A5C6LNR2</accession>
<dbReference type="RefSeq" id="WP_146308282.1">
    <property type="nucleotide sequence ID" value="NZ_VOHS01000074.1"/>
</dbReference>
<dbReference type="EMBL" id="VOHS01000074">
    <property type="protein sequence ID" value="TWV91487.1"/>
    <property type="molecule type" value="Genomic_DNA"/>
</dbReference>
<dbReference type="AlphaFoldDB" id="A0A5C6LNR2"/>
<feature type="domain" description="NAD-dependent epimerase/dehydratase" evidence="2">
    <location>
        <begin position="6"/>
        <end position="93"/>
    </location>
</feature>
<sequence>MFAPLLLTTLLLSVLKKSKSARVVTVSSASHAMEGKPAINDIELTQNYSMSKAYAFSKLYVIWIMRRLVTEVPKQGISNITFNTVHPGSTQTSPGREAVKSLKWKIIYFLWRPMMISIEKAAGSSILAAVSPGLQGVTGNILALKVKKKRTINTIRQRMKRQSGIIVSR</sequence>
<evidence type="ECO:0000259" key="2">
    <source>
        <dbReference type="Pfam" id="PF01370"/>
    </source>
</evidence>
<dbReference type="InterPro" id="IPR036291">
    <property type="entry name" value="NAD(P)-bd_dom_sf"/>
</dbReference>
<dbReference type="InterPro" id="IPR001509">
    <property type="entry name" value="Epimerase_deHydtase"/>
</dbReference>